<dbReference type="SUPFAM" id="SSF50978">
    <property type="entry name" value="WD40 repeat-like"/>
    <property type="match status" value="1"/>
</dbReference>
<dbReference type="AlphaFoldDB" id="A0A1J4KLQ3"/>
<dbReference type="GO" id="GO:0034058">
    <property type="term" value="P:endosomal vesicle fusion"/>
    <property type="evidence" value="ECO:0007669"/>
    <property type="project" value="TreeGrafter"/>
</dbReference>
<dbReference type="InterPro" id="IPR036322">
    <property type="entry name" value="WD40_repeat_dom_sf"/>
</dbReference>
<dbReference type="GO" id="GO:0005770">
    <property type="term" value="C:late endosome"/>
    <property type="evidence" value="ECO:0007669"/>
    <property type="project" value="TreeGrafter"/>
</dbReference>
<proteinExistence type="predicted"/>
<evidence type="ECO:0000259" key="2">
    <source>
        <dbReference type="PROSITE" id="PS50089"/>
    </source>
</evidence>
<sequence length="1159" mass="133184">MSSEIKIEFNTRFQETVDSLNISIFNHAANIDSAFVFVTDQFFPLYYNFKSNDYMLFHGKPKSKPAPTCIDISDNKKYVVTGHADGSIALWSIADNFTFIKQFQKMHTSTAITHVKFGKNSETLYIADSKGLVTQISLTVIIAAYTFKETLVYDGQNQPVKSIVVSRQGDPFPIGFITFENYYVTFDPNATTSGGFGQQKKSLAIISEKFQNEPHLTLFARDQDFFLNTAIGSTVKMSQIRDVNTIIPLLSEIKFQDEIIRSTLFLSSSLISVLTQSGSMQLMLYNGDIVCKSQSQQLTNIVNSCNTFLTFNEKIVAVSQNTVSLIAFASWEDMIVGMANDNQWSNAFQSLSEINLNLSCDLIGIPTNQSIRRRKVLEIGQKLIVDYFTKALELDNETLVDQTINATVNVVTLELTNYMIHDIYELFKTKNKLQFYYEGIQKAGDKNFVLFCSPEFVSNFIEFSSKSENSGKCEDYLIGLNYLNSQVAPLISVAAEKKYLKLFRHLYIKYLNECIIPCQFYYENGKLLEYVEYIFNDFTDDDNTRARQRSILVWLLIPDSEGQFSRFYSLCQENWEQALYFVSVFSQILSNTPIHFTFDDILTIDVLIEAVLRALHKESYERTEPFLIVLLPYVASKNIVLGNASLPNILRWCFESDSKTTDRETVLRIIINQHPNLIPEDTLAKLCEKARFISFIKEIYVPQKQYGRVVHAMIRNEEYRPLVFDFLKEHLEDKEQLKAAIFSACQLLLLVNPQTFVSFVSDNFPEIYNNIIDLLKPSDRLIFLTTLNEINGTLDDEMKMMTFQLLLQFRPQSAEQFLSENINDMDLEKAQQLSIKYDRTDCQVVIKMYQHQYKEATEQIGTEIEKLLLDFIESDSQEMPASIDELAGMKDMKHCVETIDIALKLLTTITIDSNDKMTFQKTYFYFLFPMYLAQKSRENIKQSVTLMFSYFVVSSMNCISPHHAFLILSIHFSHLDPDVYKLILKNITARIDYQKYLLKGLDDMLISDCLDLIDKVFLKQTKGIEVKDLNCCVCRGKLDPLSYQNWYLYPCGHICHVDCNAKKHEICPACTGMAATEQIVVEKDTKPKKLMPREVQRIMRRLQFALKKNFGVDEISQESTNAAYFSKPPEFDEEIIVDLNDTLPPPDDAVIKIVDTSSE</sequence>
<dbReference type="RefSeq" id="XP_068363758.1">
    <property type="nucleotide sequence ID" value="XM_068491693.1"/>
</dbReference>
<dbReference type="PANTHER" id="PTHR12616">
    <property type="entry name" value="VACUOLAR PROTEIN SORTING VPS41"/>
    <property type="match status" value="1"/>
</dbReference>
<dbReference type="Proteomes" id="UP000179807">
    <property type="component" value="Unassembled WGS sequence"/>
</dbReference>
<evidence type="ECO:0000256" key="1">
    <source>
        <dbReference type="PROSITE-ProRule" id="PRU00175"/>
    </source>
</evidence>
<comment type="caution">
    <text evidence="3">The sequence shown here is derived from an EMBL/GenBank/DDBJ whole genome shotgun (WGS) entry which is preliminary data.</text>
</comment>
<dbReference type="GeneID" id="94826397"/>
<keyword evidence="1" id="KW-0479">Metal-binding</keyword>
<keyword evidence="1" id="KW-0862">Zinc</keyword>
<dbReference type="InterPro" id="IPR015943">
    <property type="entry name" value="WD40/YVTN_repeat-like_dom_sf"/>
</dbReference>
<organism evidence="3 4">
    <name type="scientific">Tritrichomonas foetus</name>
    <dbReference type="NCBI Taxonomy" id="1144522"/>
    <lineage>
        <taxon>Eukaryota</taxon>
        <taxon>Metamonada</taxon>
        <taxon>Parabasalia</taxon>
        <taxon>Tritrichomonadida</taxon>
        <taxon>Tritrichomonadidae</taxon>
        <taxon>Tritrichomonas</taxon>
    </lineage>
</organism>
<evidence type="ECO:0000313" key="3">
    <source>
        <dbReference type="EMBL" id="OHT10622.1"/>
    </source>
</evidence>
<evidence type="ECO:0000313" key="4">
    <source>
        <dbReference type="Proteomes" id="UP000179807"/>
    </source>
</evidence>
<dbReference type="GO" id="GO:0008270">
    <property type="term" value="F:zinc ion binding"/>
    <property type="evidence" value="ECO:0007669"/>
    <property type="project" value="UniProtKB-KW"/>
</dbReference>
<accession>A0A1J4KLQ3</accession>
<dbReference type="OrthoDB" id="244107at2759"/>
<dbReference type="Pfam" id="PF23410">
    <property type="entry name" value="Beta-prop_VPS8"/>
    <property type="match status" value="1"/>
</dbReference>
<reference evidence="3" key="1">
    <citation type="submission" date="2016-10" db="EMBL/GenBank/DDBJ databases">
        <authorList>
            <person name="Benchimol M."/>
            <person name="Almeida L.G."/>
            <person name="Vasconcelos A.T."/>
            <person name="Perreira-Neves A."/>
            <person name="Rosa I.A."/>
            <person name="Tasca T."/>
            <person name="Bogo M.R."/>
            <person name="de Souza W."/>
        </authorList>
    </citation>
    <scope>NUCLEOTIDE SEQUENCE [LARGE SCALE GENOMIC DNA]</scope>
    <source>
        <strain evidence="3">K</strain>
    </source>
</reference>
<gene>
    <name evidence="3" type="ORF">TRFO_04109</name>
</gene>
<dbReference type="PROSITE" id="PS50089">
    <property type="entry name" value="ZF_RING_2"/>
    <property type="match status" value="1"/>
</dbReference>
<dbReference type="EMBL" id="MLAK01000605">
    <property type="protein sequence ID" value="OHT10622.1"/>
    <property type="molecule type" value="Genomic_DNA"/>
</dbReference>
<dbReference type="GO" id="GO:0030897">
    <property type="term" value="C:HOPS complex"/>
    <property type="evidence" value="ECO:0007669"/>
    <property type="project" value="TreeGrafter"/>
</dbReference>
<feature type="domain" description="RING-type" evidence="2">
    <location>
        <begin position="1031"/>
        <end position="1071"/>
    </location>
</feature>
<dbReference type="InterPro" id="IPR045111">
    <property type="entry name" value="Vps41/Vps8"/>
</dbReference>
<dbReference type="PANTHER" id="PTHR12616:SF8">
    <property type="entry name" value="VACUOLAR PROTEIN SORTING-ASSOCIATED PROTEIN 8 HOMOLOG"/>
    <property type="match status" value="1"/>
</dbReference>
<protein>
    <recommendedName>
        <fullName evidence="2">RING-type domain-containing protein</fullName>
    </recommendedName>
</protein>
<dbReference type="InterPro" id="IPR001841">
    <property type="entry name" value="Znf_RING"/>
</dbReference>
<dbReference type="VEuPathDB" id="TrichDB:TRFO_04109"/>
<keyword evidence="4" id="KW-1185">Reference proteome</keyword>
<dbReference type="Gene3D" id="2.130.10.10">
    <property type="entry name" value="YVTN repeat-like/Quinoprotein amine dehydrogenase"/>
    <property type="match status" value="1"/>
</dbReference>
<dbReference type="GO" id="GO:0006623">
    <property type="term" value="P:protein targeting to vacuole"/>
    <property type="evidence" value="ECO:0007669"/>
    <property type="project" value="InterPro"/>
</dbReference>
<name>A0A1J4KLQ3_9EUKA</name>
<keyword evidence="1" id="KW-0863">Zinc-finger</keyword>